<dbReference type="AlphaFoldDB" id="A0A151JCW1"/>
<evidence type="ECO:0000313" key="1">
    <source>
        <dbReference type="EMBL" id="KYN23601.1"/>
    </source>
</evidence>
<reference evidence="2" key="1">
    <citation type="submission" date="2015-12" db="EMBL/GenBank/DDBJ databases">
        <authorList>
            <person name="Tarr C.L."/>
            <person name="Gladney L.M."/>
        </authorList>
    </citation>
    <scope>NUCLEOTIDE SEQUENCE [LARGE SCALE GENOMIC DNA]</scope>
    <source>
        <strain evidence="2">2756-81</strain>
    </source>
</reference>
<comment type="caution">
    <text evidence="1">The sequence shown here is derived from an EMBL/GenBank/DDBJ whole genome shotgun (WGS) entry which is preliminary data.</text>
</comment>
<sequence>MMKDPVTKEAFERAILATITSLYALAIDSADVMSVRIEYSSSMKMLNVIIFSATTTDHAHNIVLLDDKQALKDLLAIEDELIERIAQRRDELEKEDAV</sequence>
<organism evidence="1 2">
    <name type="scientific">Vibrio cidicii</name>
    <dbReference type="NCBI Taxonomy" id="1763883"/>
    <lineage>
        <taxon>Bacteria</taxon>
        <taxon>Pseudomonadati</taxon>
        <taxon>Pseudomonadota</taxon>
        <taxon>Gammaproteobacteria</taxon>
        <taxon>Vibrionales</taxon>
        <taxon>Vibrionaceae</taxon>
        <taxon>Vibrio</taxon>
    </lineage>
</organism>
<protein>
    <submittedName>
        <fullName evidence="1">Uncharacterized protein</fullName>
    </submittedName>
</protein>
<dbReference type="EMBL" id="LOMK01000002">
    <property type="protein sequence ID" value="KYN23601.1"/>
    <property type="molecule type" value="Genomic_DNA"/>
</dbReference>
<dbReference type="Proteomes" id="UP000075349">
    <property type="component" value="Unassembled WGS sequence"/>
</dbReference>
<proteinExistence type="predicted"/>
<evidence type="ECO:0000313" key="2">
    <source>
        <dbReference type="Proteomes" id="UP000075349"/>
    </source>
</evidence>
<gene>
    <name evidence="1" type="ORF">AUQ44_16625</name>
</gene>
<accession>A0A151JCW1</accession>
<name>A0A151JCW1_9VIBR</name>